<evidence type="ECO:0000313" key="3">
    <source>
        <dbReference type="Proteomes" id="UP000717995"/>
    </source>
</evidence>
<accession>A0ABS2IBZ6</accession>
<gene>
    <name evidence="2" type="ORF">JQX08_07945</name>
</gene>
<name>A0ABS2IBZ6_9GAMM</name>
<keyword evidence="3" id="KW-1185">Reference proteome</keyword>
<dbReference type="Pfam" id="PF20661">
    <property type="entry name" value="SutA-RBD"/>
    <property type="match status" value="1"/>
</dbReference>
<organism evidence="2 3">
    <name type="scientific">Zestomonas insulae</name>
    <dbReference type="NCBI Taxonomy" id="2809017"/>
    <lineage>
        <taxon>Bacteria</taxon>
        <taxon>Pseudomonadati</taxon>
        <taxon>Pseudomonadota</taxon>
        <taxon>Gammaproteobacteria</taxon>
        <taxon>Pseudomonadales</taxon>
        <taxon>Pseudomonadaceae</taxon>
        <taxon>Zestomonas</taxon>
    </lineage>
</organism>
<dbReference type="RefSeq" id="WP_204915752.1">
    <property type="nucleotide sequence ID" value="NZ_JAFEUP010000002.1"/>
</dbReference>
<evidence type="ECO:0000259" key="1">
    <source>
        <dbReference type="Pfam" id="PF20661"/>
    </source>
</evidence>
<dbReference type="EMBL" id="JAFEUP010000002">
    <property type="protein sequence ID" value="MBM7060639.1"/>
    <property type="molecule type" value="Genomic_DNA"/>
</dbReference>
<proteinExistence type="predicted"/>
<evidence type="ECO:0000313" key="2">
    <source>
        <dbReference type="EMBL" id="MBM7060639.1"/>
    </source>
</evidence>
<reference evidence="2 3" key="1">
    <citation type="submission" date="2021-02" db="EMBL/GenBank/DDBJ databases">
        <authorList>
            <person name="Lee D.-H."/>
        </authorList>
    </citation>
    <scope>NUCLEOTIDE SEQUENCE [LARGE SCALE GENOMIC DNA]</scope>
    <source>
        <strain evidence="2 3">UL073</strain>
    </source>
</reference>
<dbReference type="InterPro" id="IPR049191">
    <property type="entry name" value="SutA_RBD"/>
</dbReference>
<sequence>MRIKESHSKPKPPPAVETRESIEAQVAAFLKSGGEIQEIARGVSGQVYTPTRHITLGKK</sequence>
<protein>
    <recommendedName>
        <fullName evidence="1">Transcriptional regulator SutA RNAP-binding domain-containing protein</fullName>
    </recommendedName>
</protein>
<dbReference type="Proteomes" id="UP000717995">
    <property type="component" value="Unassembled WGS sequence"/>
</dbReference>
<comment type="caution">
    <text evidence="2">The sequence shown here is derived from an EMBL/GenBank/DDBJ whole genome shotgun (WGS) entry which is preliminary data.</text>
</comment>
<feature type="domain" description="Transcriptional regulator SutA RNAP-binding" evidence="1">
    <location>
        <begin position="15"/>
        <end position="46"/>
    </location>
</feature>